<dbReference type="Gene3D" id="2.60.40.1120">
    <property type="entry name" value="Carboxypeptidase-like, regulatory domain"/>
    <property type="match status" value="1"/>
</dbReference>
<accession>D1PGY6</accession>
<proteinExistence type="predicted"/>
<protein>
    <recommendedName>
        <fullName evidence="4">SusC/RagA family TonB-linked outer membrane protein</fullName>
    </recommendedName>
</protein>
<name>D1PGY6_9BACT</name>
<organism evidence="2 3">
    <name type="scientific">Segatella copri DSM 18205</name>
    <dbReference type="NCBI Taxonomy" id="537011"/>
    <lineage>
        <taxon>Bacteria</taxon>
        <taxon>Pseudomonadati</taxon>
        <taxon>Bacteroidota</taxon>
        <taxon>Bacteroidia</taxon>
        <taxon>Bacteroidales</taxon>
        <taxon>Prevotellaceae</taxon>
        <taxon>Segatella</taxon>
    </lineage>
</organism>
<evidence type="ECO:0000313" key="3">
    <source>
        <dbReference type="Proteomes" id="UP000004477"/>
    </source>
</evidence>
<evidence type="ECO:0000256" key="1">
    <source>
        <dbReference type="SAM" id="SignalP"/>
    </source>
</evidence>
<dbReference type="STRING" id="537011.PREVCOP_06502"/>
<dbReference type="RefSeq" id="WP_006849173.1">
    <property type="nucleotide sequence ID" value="NZ_CP085932.1"/>
</dbReference>
<comment type="caution">
    <text evidence="2">The sequence shown here is derived from an EMBL/GenBank/DDBJ whole genome shotgun (WGS) entry which is preliminary data.</text>
</comment>
<feature type="chain" id="PRO_5003026318" description="SusC/RagA family TonB-linked outer membrane protein" evidence="1">
    <location>
        <begin position="22"/>
        <end position="88"/>
    </location>
</feature>
<dbReference type="GeneID" id="69850243"/>
<keyword evidence="3" id="KW-1185">Reference proteome</keyword>
<keyword evidence="1" id="KW-0732">Signal</keyword>
<dbReference type="AlphaFoldDB" id="D1PGY6"/>
<dbReference type="Proteomes" id="UP000004477">
    <property type="component" value="Unassembled WGS sequence"/>
</dbReference>
<sequence length="88" mass="9038">MVKRLTMLMGGLILSTGIALAQTTVTGKVVSQEDGEPVIGASIKIEGTKTGTVTDVDGNFSLVAPSGNAKLVISYLGMKSQKVVAKSK</sequence>
<reference evidence="2" key="1">
    <citation type="submission" date="2009-11" db="EMBL/GenBank/DDBJ databases">
        <authorList>
            <person name="Weinstock G."/>
            <person name="Sodergren E."/>
            <person name="Clifton S."/>
            <person name="Fulton L."/>
            <person name="Fulton B."/>
            <person name="Courtney L."/>
            <person name="Fronick C."/>
            <person name="Harrison M."/>
            <person name="Strong C."/>
            <person name="Farmer C."/>
            <person name="Delahaunty K."/>
            <person name="Markovic C."/>
            <person name="Hall O."/>
            <person name="Minx P."/>
            <person name="Tomlinson C."/>
            <person name="Mitreva M."/>
            <person name="Nelson J."/>
            <person name="Hou S."/>
            <person name="Wollam A."/>
            <person name="Pepin K.H."/>
            <person name="Johnson M."/>
            <person name="Bhonagiri V."/>
            <person name="Nash W.E."/>
            <person name="Warren W."/>
            <person name="Chinwalla A."/>
            <person name="Mardis E.R."/>
            <person name="Wilson R.K."/>
        </authorList>
    </citation>
    <scope>NUCLEOTIDE SEQUENCE [LARGE SCALE GENOMIC DNA]</scope>
    <source>
        <strain evidence="2">DSM 18205</strain>
    </source>
</reference>
<dbReference type="HOGENOM" id="CLU_171069_0_0_10"/>
<dbReference type="EMBL" id="ACBX02000047">
    <property type="protein sequence ID" value="EFB34094.1"/>
    <property type="molecule type" value="Genomic_DNA"/>
</dbReference>
<gene>
    <name evidence="2" type="ORF">PREVCOP_06502</name>
</gene>
<dbReference type="SUPFAM" id="SSF49464">
    <property type="entry name" value="Carboxypeptidase regulatory domain-like"/>
    <property type="match status" value="1"/>
</dbReference>
<dbReference type="Pfam" id="PF13715">
    <property type="entry name" value="CarbopepD_reg_2"/>
    <property type="match status" value="1"/>
</dbReference>
<dbReference type="FunFam" id="2.60.40.1120:FF:000003">
    <property type="entry name" value="Outer membrane protein Omp121"/>
    <property type="match status" value="1"/>
</dbReference>
<evidence type="ECO:0008006" key="4">
    <source>
        <dbReference type="Google" id="ProtNLM"/>
    </source>
</evidence>
<evidence type="ECO:0000313" key="2">
    <source>
        <dbReference type="EMBL" id="EFB34094.1"/>
    </source>
</evidence>
<feature type="signal peptide" evidence="1">
    <location>
        <begin position="1"/>
        <end position="21"/>
    </location>
</feature>
<dbReference type="PaxDb" id="537011-PREVCOP_06502"/>
<dbReference type="InterPro" id="IPR008969">
    <property type="entry name" value="CarboxyPept-like_regulatory"/>
</dbReference>